<proteinExistence type="predicted"/>
<protein>
    <recommendedName>
        <fullName evidence="6">DUF4124 domain-containing protein</fullName>
    </recommendedName>
</protein>
<evidence type="ECO:0000313" key="4">
    <source>
        <dbReference type="Proteomes" id="UP000267035"/>
    </source>
</evidence>
<dbReference type="Proteomes" id="UP000267035">
    <property type="component" value="Unassembled WGS sequence"/>
</dbReference>
<name>A0A3M6QC61_9BURK</name>
<evidence type="ECO:0000313" key="3">
    <source>
        <dbReference type="EMBL" id="RMX00704.1"/>
    </source>
</evidence>
<dbReference type="EMBL" id="RDQL01000005">
    <property type="protein sequence ID" value="RMX00410.1"/>
    <property type="molecule type" value="Genomic_DNA"/>
</dbReference>
<evidence type="ECO:0000313" key="2">
    <source>
        <dbReference type="EMBL" id="RMX00410.1"/>
    </source>
</evidence>
<sequence length="118" mass="13161">MGYWLVILGGFLVGSTQAADLYKCTQAGRVSYQETACPASGELWIDDLGRQRKILRQQRLDDLAQERIDQRQMQLFEAEQARDAIRKANAELATASMDGAQQNNAPSRKGSGEKRSQN</sequence>
<evidence type="ECO:0000313" key="5">
    <source>
        <dbReference type="Proteomes" id="UP000267521"/>
    </source>
</evidence>
<accession>A0A3M6QBI0</accession>
<feature type="region of interest" description="Disordered" evidence="1">
    <location>
        <begin position="87"/>
        <end position="118"/>
    </location>
</feature>
<comment type="caution">
    <text evidence="3">The sequence shown here is derived from an EMBL/GenBank/DDBJ whole genome shotgun (WGS) entry which is preliminary data.</text>
</comment>
<evidence type="ECO:0008006" key="6">
    <source>
        <dbReference type="Google" id="ProtNLM"/>
    </source>
</evidence>
<accession>A0A3M6QC61</accession>
<organism evidence="3 5">
    <name type="scientific">Allofranklinella schreckenbergeri</name>
    <dbReference type="NCBI Taxonomy" id="1076744"/>
    <lineage>
        <taxon>Bacteria</taxon>
        <taxon>Pseudomonadati</taxon>
        <taxon>Pseudomonadota</taxon>
        <taxon>Betaproteobacteria</taxon>
        <taxon>Burkholderiales</taxon>
        <taxon>Comamonadaceae</taxon>
        <taxon>Allofranklinella</taxon>
    </lineage>
</organism>
<gene>
    <name evidence="2" type="ORF">EBQ25_04905</name>
    <name evidence="3" type="ORF">EBQ26_02160</name>
</gene>
<evidence type="ECO:0000256" key="1">
    <source>
        <dbReference type="SAM" id="MobiDB-lite"/>
    </source>
</evidence>
<dbReference type="Proteomes" id="UP000267521">
    <property type="component" value="Unassembled WGS sequence"/>
</dbReference>
<reference evidence="4 5" key="1">
    <citation type="submission" date="2018-10" db="EMBL/GenBank/DDBJ databases">
        <title>Comamonadaceae CDC group NO-1 genome sequencing and assembly.</title>
        <authorList>
            <person name="Bernier A.-M."/>
            <person name="Bernard K."/>
        </authorList>
    </citation>
    <scope>NUCLEOTIDE SEQUENCE [LARGE SCALE GENOMIC DNA]</scope>
    <source>
        <strain evidence="2 4">NML161473</strain>
        <strain evidence="3 5">NML970147</strain>
    </source>
</reference>
<keyword evidence="4" id="KW-1185">Reference proteome</keyword>
<dbReference type="EMBL" id="RDQM01000002">
    <property type="protein sequence ID" value="RMX00704.1"/>
    <property type="molecule type" value="Genomic_DNA"/>
</dbReference>
<dbReference type="AlphaFoldDB" id="A0A3M6QC61"/>